<dbReference type="PROSITE" id="PS50887">
    <property type="entry name" value="GGDEF"/>
    <property type="match status" value="1"/>
</dbReference>
<dbReference type="InterPro" id="IPR029787">
    <property type="entry name" value="Nucleotide_cyclase"/>
</dbReference>
<dbReference type="InterPro" id="IPR000014">
    <property type="entry name" value="PAS"/>
</dbReference>
<protein>
    <submittedName>
        <fullName evidence="2">GGDEF domain-containing protein</fullName>
    </submittedName>
</protein>
<dbReference type="Pfam" id="PF00990">
    <property type="entry name" value="GGDEF"/>
    <property type="match status" value="1"/>
</dbReference>
<dbReference type="Pfam" id="PF08448">
    <property type="entry name" value="PAS_4"/>
    <property type="match status" value="1"/>
</dbReference>
<dbReference type="PANTHER" id="PTHR46663">
    <property type="entry name" value="DIGUANYLATE CYCLASE DGCT-RELATED"/>
    <property type="match status" value="1"/>
</dbReference>
<dbReference type="AlphaFoldDB" id="A0A431UDK5"/>
<sequence>MEASQGPALGKHPLPPDAAICTGRLYPTTTNVMPYPSPWRRWGWRSTPISQSTLHWSERSPMDIENVLFPACLANASGLILFVNAPFRSLVAGRTLRGNIFDYCRRDVHRARELSLERFKEQRLDIVLYGIPYSAAVYAIATGGEPAFLLSFNRRGSGRGNLEATLTSVLQYSLDCVKLIRADGVLEYMNHAGCSALGVDERQLALGLAWTDLLPPDVRVHAQRALADALNGYSVSFPGRNERPDGTTVYWSNLVCPIDDVITGERKAVCISRDITEVALAREQLKLISETDDLTGLFNRRHFHAVAEHWFSLPQGATGWLLLIDLDGFKAINDRLGHLAGDDILRVFASRLREQLRCPELFAARLGGDEFAILHQSGDQVCRTCEPAAIVSRLSSPPFAVEGRAVHVGVSGGYVLLPEGAQTLRDALSHADTALRSAKRSGKGRCLCFTAS</sequence>
<dbReference type="NCBIfam" id="TIGR00229">
    <property type="entry name" value="sensory_box"/>
    <property type="match status" value="1"/>
</dbReference>
<organism evidence="2 3">
    <name type="scientific">Stenotrophomonas maltophilia</name>
    <name type="common">Pseudomonas maltophilia</name>
    <name type="synonym">Xanthomonas maltophilia</name>
    <dbReference type="NCBI Taxonomy" id="40324"/>
    <lineage>
        <taxon>Bacteria</taxon>
        <taxon>Pseudomonadati</taxon>
        <taxon>Pseudomonadota</taxon>
        <taxon>Gammaproteobacteria</taxon>
        <taxon>Lysobacterales</taxon>
        <taxon>Lysobacteraceae</taxon>
        <taxon>Stenotrophomonas</taxon>
        <taxon>Stenotrophomonas maltophilia group</taxon>
    </lineage>
</organism>
<dbReference type="SMART" id="SM00267">
    <property type="entry name" value="GGDEF"/>
    <property type="match status" value="1"/>
</dbReference>
<dbReference type="InterPro" id="IPR000160">
    <property type="entry name" value="GGDEF_dom"/>
</dbReference>
<dbReference type="SUPFAM" id="SSF55785">
    <property type="entry name" value="PYP-like sensor domain (PAS domain)"/>
    <property type="match status" value="1"/>
</dbReference>
<dbReference type="CDD" id="cd01949">
    <property type="entry name" value="GGDEF"/>
    <property type="match status" value="1"/>
</dbReference>
<dbReference type="SUPFAM" id="SSF55073">
    <property type="entry name" value="Nucleotide cyclase"/>
    <property type="match status" value="1"/>
</dbReference>
<dbReference type="InterPro" id="IPR035965">
    <property type="entry name" value="PAS-like_dom_sf"/>
</dbReference>
<accession>A0A431UDK5</accession>
<name>A0A431UDK5_STEMA</name>
<evidence type="ECO:0000313" key="3">
    <source>
        <dbReference type="Proteomes" id="UP000271705"/>
    </source>
</evidence>
<proteinExistence type="predicted"/>
<gene>
    <name evidence="2" type="ORF">EKL94_15480</name>
</gene>
<evidence type="ECO:0000313" key="2">
    <source>
        <dbReference type="EMBL" id="RTQ87494.1"/>
    </source>
</evidence>
<dbReference type="PANTHER" id="PTHR46663:SF4">
    <property type="entry name" value="DIGUANYLATE CYCLASE DGCT-RELATED"/>
    <property type="match status" value="1"/>
</dbReference>
<comment type="caution">
    <text evidence="2">The sequence shown here is derived from an EMBL/GenBank/DDBJ whole genome shotgun (WGS) entry which is preliminary data.</text>
</comment>
<reference evidence="2 3" key="1">
    <citation type="submission" date="2018-12" db="EMBL/GenBank/DDBJ databases">
        <authorList>
            <person name="Kartti S."/>
            <person name="Manni A."/>
            <person name="Chemao El Fihri M.W."/>
            <person name="Laamarti M."/>
            <person name="Temsamani L."/>
            <person name="El Jamali J.E."/>
            <person name="Ouadghiri M."/>
            <person name="Ibrahimi A."/>
            <person name="Filati-Maltouf A."/>
        </authorList>
    </citation>
    <scope>NUCLEOTIDE SEQUENCE [LARGE SCALE GENOMIC DNA]</scope>
    <source>
        <strain evidence="2 3">MDMC339</strain>
    </source>
</reference>
<evidence type="ECO:0000259" key="1">
    <source>
        <dbReference type="PROSITE" id="PS50887"/>
    </source>
</evidence>
<dbReference type="Gene3D" id="3.30.450.20">
    <property type="entry name" value="PAS domain"/>
    <property type="match status" value="1"/>
</dbReference>
<dbReference type="Gene3D" id="3.30.70.270">
    <property type="match status" value="1"/>
</dbReference>
<dbReference type="InterPro" id="IPR013656">
    <property type="entry name" value="PAS_4"/>
</dbReference>
<dbReference type="InterPro" id="IPR052163">
    <property type="entry name" value="DGC-Regulatory_Protein"/>
</dbReference>
<dbReference type="InterPro" id="IPR043128">
    <property type="entry name" value="Rev_trsase/Diguanyl_cyclase"/>
</dbReference>
<dbReference type="Proteomes" id="UP000271705">
    <property type="component" value="Unassembled WGS sequence"/>
</dbReference>
<feature type="domain" description="GGDEF" evidence="1">
    <location>
        <begin position="317"/>
        <end position="451"/>
    </location>
</feature>
<dbReference type="NCBIfam" id="TIGR00254">
    <property type="entry name" value="GGDEF"/>
    <property type="match status" value="1"/>
</dbReference>
<dbReference type="EMBL" id="RXLZ01000047">
    <property type="protein sequence ID" value="RTQ87494.1"/>
    <property type="molecule type" value="Genomic_DNA"/>
</dbReference>